<gene>
    <name evidence="3" type="ORF">BCL74_3501</name>
</gene>
<dbReference type="PROSITE" id="PS00330">
    <property type="entry name" value="HEMOLYSIN_CALCIUM"/>
    <property type="match status" value="1"/>
</dbReference>
<dbReference type="InterPro" id="IPR050557">
    <property type="entry name" value="RTX_toxin/Mannuronan_C5-epim"/>
</dbReference>
<evidence type="ECO:0000256" key="2">
    <source>
        <dbReference type="ARBA" id="ARBA00022525"/>
    </source>
</evidence>
<dbReference type="InterPro" id="IPR011049">
    <property type="entry name" value="Serralysin-like_metalloprot_C"/>
</dbReference>
<protein>
    <submittedName>
        <fullName evidence="3">Hemolysin type calcium-binding protein</fullName>
    </submittedName>
</protein>
<dbReference type="PANTHER" id="PTHR38340:SF1">
    <property type="entry name" value="S-LAYER PROTEIN"/>
    <property type="match status" value="1"/>
</dbReference>
<reference evidence="3 4" key="1">
    <citation type="submission" date="2018-10" db="EMBL/GenBank/DDBJ databases">
        <title>Comparative analysis of microorganisms from saline springs in Andes Mountain Range, Colombia.</title>
        <authorList>
            <person name="Rubin E."/>
        </authorList>
    </citation>
    <scope>NUCLEOTIDE SEQUENCE [LARGE SCALE GENOMIC DNA]</scope>
    <source>
        <strain evidence="3 4">USBA 36</strain>
    </source>
</reference>
<dbReference type="GO" id="GO:0005576">
    <property type="term" value="C:extracellular region"/>
    <property type="evidence" value="ECO:0007669"/>
    <property type="project" value="UniProtKB-SubCell"/>
</dbReference>
<dbReference type="Gene3D" id="2.150.10.10">
    <property type="entry name" value="Serralysin-like metalloprotease, C-terminal"/>
    <property type="match status" value="4"/>
</dbReference>
<dbReference type="InterPro" id="IPR018511">
    <property type="entry name" value="Hemolysin-typ_Ca-bd_CS"/>
</dbReference>
<dbReference type="Proteomes" id="UP000277424">
    <property type="component" value="Unassembled WGS sequence"/>
</dbReference>
<evidence type="ECO:0000313" key="4">
    <source>
        <dbReference type="Proteomes" id="UP000277424"/>
    </source>
</evidence>
<dbReference type="Pfam" id="PF00353">
    <property type="entry name" value="HemolysinCabind"/>
    <property type="match status" value="7"/>
</dbReference>
<dbReference type="EMBL" id="RBIG01000004">
    <property type="protein sequence ID" value="RKQ68182.1"/>
    <property type="molecule type" value="Genomic_DNA"/>
</dbReference>
<comment type="subcellular location">
    <subcellularLocation>
        <location evidence="1">Secreted</location>
    </subcellularLocation>
</comment>
<evidence type="ECO:0000256" key="1">
    <source>
        <dbReference type="ARBA" id="ARBA00004613"/>
    </source>
</evidence>
<comment type="caution">
    <text evidence="3">The sequence shown here is derived from an EMBL/GenBank/DDBJ whole genome shotgun (WGS) entry which is preliminary data.</text>
</comment>
<dbReference type="GO" id="GO:0005509">
    <property type="term" value="F:calcium ion binding"/>
    <property type="evidence" value="ECO:0007669"/>
    <property type="project" value="InterPro"/>
</dbReference>
<dbReference type="SUPFAM" id="SSF51120">
    <property type="entry name" value="beta-Roll"/>
    <property type="match status" value="2"/>
</dbReference>
<dbReference type="OrthoDB" id="5485153at2"/>
<evidence type="ECO:0000313" key="3">
    <source>
        <dbReference type="EMBL" id="RKQ68182.1"/>
    </source>
</evidence>
<dbReference type="InterPro" id="IPR048165">
    <property type="entry name" value="Bluetail_dom"/>
</dbReference>
<dbReference type="PRINTS" id="PR00313">
    <property type="entry name" value="CABNDNGRPT"/>
</dbReference>
<dbReference type="InterPro" id="IPR001343">
    <property type="entry name" value="Hemolysn_Ca-bd"/>
</dbReference>
<dbReference type="NCBIfam" id="NF041519">
    <property type="entry name" value="bluetail"/>
    <property type="match status" value="1"/>
</dbReference>
<dbReference type="AlphaFoldDB" id="A0A420WB75"/>
<name>A0A420WB75_9PROT</name>
<dbReference type="PANTHER" id="PTHR38340">
    <property type="entry name" value="S-LAYER PROTEIN"/>
    <property type="match status" value="1"/>
</dbReference>
<sequence>MATITGTDASDFLVGTADADLVNGGLGNDTIRGLGGNDTLNGAEGDDDLDGGDGNDHLIGGAGADIMQGGMNADTLEGGAGNDILRGGKGFDSLVGGDGDDTLYSGLGQDTMTGGSGADVFVVRGSDPNFPGALKAPTITDFVAGTDRVAVEGATAADITTALAAQTTVDGGVSFSIAGATIVVKGTGLTSLTSANVVTTDAIDDQPVAGQTLTLTTATDVISGGEGNDTIIGDFGATTVNAADQIDGGAGTDTLKLFGAATNNLPAGAKNIEVLNYVTPGNNDINLTTVSAPSGITRVQVDQVSATGGKSITTTGYNGVTLDLATLNNIDVGGALTWAASTTDTTLNLELSGYSNAGAQNLSVTGAAATTLNVTTDTAASKIATLTGPATATTVNLSVGSGANLAVTSLATSAAKTVNISGSGKATISGSDLATTVTVDASTNTGGVAFTSEAGSTLTFKGGSGSDSVTSAIADLTTADALDGGAGSDALVISDAVTLTSKGAAAGVNDAVNFESLTVTTGNNQVDVGFITNGITNFKTTGNAVLTATNSLSTTSYTIDNSAGNTGTVSIGNKVGEISTAITLDAGSATAAKTVTDVTFSGATNLNITSTGTGTGGSNVITTLNNGDNSVFTITGTKALTITNAIDGTTTGSKIDASGFSGKLTMTGSGGSVIDGGAGKDTITGGSGADRINITTASSNDDITGGAGADTIGFSGDNTTLYARSTGTTDVVNVTDFVAGTDKIALVNTTGAFTSVTLATQTIATAADLTAVWAGLTSVAASASGGAASAVLVTVSAGAAAGTYLYVNDTTAAVNNATDLLVDITGVTGTLATTDFVFA</sequence>
<organism evidence="3 4">
    <name type="scientific">Oceanibaculum indicum</name>
    <dbReference type="NCBI Taxonomy" id="526216"/>
    <lineage>
        <taxon>Bacteria</taxon>
        <taxon>Pseudomonadati</taxon>
        <taxon>Pseudomonadota</taxon>
        <taxon>Alphaproteobacteria</taxon>
        <taxon>Rhodospirillales</taxon>
        <taxon>Oceanibaculaceae</taxon>
        <taxon>Oceanibaculum</taxon>
    </lineage>
</organism>
<proteinExistence type="predicted"/>
<keyword evidence="2" id="KW-0964">Secreted</keyword>
<accession>A0A420WB75</accession>
<dbReference type="RefSeq" id="WP_121221990.1">
    <property type="nucleotide sequence ID" value="NZ_RBIG01000004.1"/>
</dbReference>